<comment type="caution">
    <text evidence="1">The sequence shown here is derived from an EMBL/GenBank/DDBJ whole genome shotgun (WGS) entry which is preliminary data.</text>
</comment>
<dbReference type="Proteomes" id="UP000469952">
    <property type="component" value="Unassembled WGS sequence"/>
</dbReference>
<dbReference type="Pfam" id="PF24305">
    <property type="entry name" value="P8"/>
    <property type="match status" value="1"/>
</dbReference>
<sequence>MADEKFETLDLPMSEVFSWSEDKTPLRDALWNHYMDTSNKNTLETLKHLKAYESMSSDEVKLEAEKVLQEA</sequence>
<dbReference type="EMBL" id="WIPA01000003">
    <property type="protein sequence ID" value="MQR26295.1"/>
    <property type="molecule type" value="Genomic_DNA"/>
</dbReference>
<evidence type="ECO:0000313" key="2">
    <source>
        <dbReference type="Proteomes" id="UP000469952"/>
    </source>
</evidence>
<proteinExistence type="predicted"/>
<dbReference type="RefSeq" id="WP_011679229.1">
    <property type="nucleotide sequence ID" value="NZ_AP017936.1"/>
</dbReference>
<evidence type="ECO:0000313" key="1">
    <source>
        <dbReference type="EMBL" id="MQR26295.1"/>
    </source>
</evidence>
<gene>
    <name evidence="1" type="ORF">GFV13_03175</name>
</gene>
<name>A0A223XR07_LEUME</name>
<dbReference type="OrthoDB" id="2301549at2"/>
<organism evidence="1 2">
    <name type="scientific">Leuconostoc mesenteroides</name>
    <dbReference type="NCBI Taxonomy" id="1245"/>
    <lineage>
        <taxon>Bacteria</taxon>
        <taxon>Bacillati</taxon>
        <taxon>Bacillota</taxon>
        <taxon>Bacilli</taxon>
        <taxon>Lactobacillales</taxon>
        <taxon>Lactobacillaceae</taxon>
        <taxon>Leuconostoc</taxon>
    </lineage>
</organism>
<reference evidence="1 2" key="1">
    <citation type="submission" date="2019-10" db="EMBL/GenBank/DDBJ databases">
        <title>WGS of Leuconostoc mesenteroides.</title>
        <authorList>
            <person name="Melo Bolivar J."/>
            <person name="Marino-Ramirez L."/>
            <person name="Villamil Diaz L.M."/>
        </authorList>
    </citation>
    <scope>NUCLEOTIDE SEQUENCE [LARGE SCALE GENOMIC DNA]</scope>
    <source>
        <strain evidence="1 2">M11</strain>
    </source>
</reference>
<dbReference type="GeneID" id="29576200"/>
<dbReference type="STRING" id="1245.ARA02_01725"/>
<accession>A0A223XR07</accession>
<dbReference type="AlphaFoldDB" id="A0A223XR07"/>
<protein>
    <submittedName>
        <fullName evidence="1">Uncharacterized protein</fullName>
    </submittedName>
</protein>
<dbReference type="InterPro" id="IPR056216">
    <property type="entry name" value="P8-like"/>
</dbReference>